<dbReference type="OrthoDB" id="9806482at2"/>
<dbReference type="KEGG" id="rpc:RPC_0423"/>
<dbReference type="eggNOG" id="ENOG502Z7KN">
    <property type="taxonomic scope" value="Bacteria"/>
</dbReference>
<dbReference type="EMBL" id="CP000301">
    <property type="protein sequence ID" value="ABD85998.1"/>
    <property type="molecule type" value="Genomic_DNA"/>
</dbReference>
<dbReference type="RefSeq" id="WP_011470906.1">
    <property type="nucleotide sequence ID" value="NC_007925.1"/>
</dbReference>
<gene>
    <name evidence="1" type="ordered locus">RPC_0423</name>
</gene>
<dbReference type="STRING" id="316056.RPC_0423"/>
<reference evidence="1" key="1">
    <citation type="submission" date="2006-03" db="EMBL/GenBank/DDBJ databases">
        <title>Complete sequence of Rhodopseudomonas palustris BisB18.</title>
        <authorList>
            <consortium name="US DOE Joint Genome Institute"/>
            <person name="Copeland A."/>
            <person name="Lucas S."/>
            <person name="Lapidus A."/>
            <person name="Barry K."/>
            <person name="Detter J.C."/>
            <person name="Glavina del Rio T."/>
            <person name="Hammon N."/>
            <person name="Israni S."/>
            <person name="Dalin E."/>
            <person name="Tice H."/>
            <person name="Pitluck S."/>
            <person name="Chain P."/>
            <person name="Malfatti S."/>
            <person name="Shin M."/>
            <person name="Vergez L."/>
            <person name="Schmutz J."/>
            <person name="Larimer F."/>
            <person name="Land M."/>
            <person name="Hauser L."/>
            <person name="Pelletier D.A."/>
            <person name="Kyrpides N."/>
            <person name="Anderson I."/>
            <person name="Oda Y."/>
            <person name="Harwood C.S."/>
            <person name="Richardson P."/>
        </authorList>
    </citation>
    <scope>NUCLEOTIDE SEQUENCE [LARGE SCALE GENOMIC DNA]</scope>
    <source>
        <strain evidence="1">BisB18</strain>
    </source>
</reference>
<organism evidence="1">
    <name type="scientific">Rhodopseudomonas palustris (strain BisB18)</name>
    <dbReference type="NCBI Taxonomy" id="316056"/>
    <lineage>
        <taxon>Bacteria</taxon>
        <taxon>Pseudomonadati</taxon>
        <taxon>Pseudomonadota</taxon>
        <taxon>Alphaproteobacteria</taxon>
        <taxon>Hyphomicrobiales</taxon>
        <taxon>Nitrobacteraceae</taxon>
        <taxon>Rhodopseudomonas</taxon>
    </lineage>
</organism>
<evidence type="ECO:0000313" key="1">
    <source>
        <dbReference type="EMBL" id="ABD85998.1"/>
    </source>
</evidence>
<proteinExistence type="predicted"/>
<name>Q21C88_RHOPB</name>
<sequence length="242" mass="25984">MPVVSDQIEILEASAWSKVGSQAGSNPGGIYQDDGGVRWYVKTPNTADHARNEVLANRLYRLAGVAVPDVELAWRDGDLAVASRMVKGLMLAELPEHLSEQAAVRVGEGFAADAWLANRDALGVDLDNMIVTAAGAVIRIDQGGALRYRAQGSLKTEFGPIVVEFETLRDRRKNAVAASFFGALTQQQLLSSLRRVTQIGTAAIAAAVNGIYGDGAESSRLIDTLIARRDDLAQRAQRLEAK</sequence>
<dbReference type="AlphaFoldDB" id="Q21C88"/>
<dbReference type="HOGENOM" id="CLU_1159985_0_0_5"/>
<accession>Q21C88</accession>
<protein>
    <submittedName>
        <fullName evidence="1">Uncharacterized protein</fullName>
    </submittedName>
</protein>